<comment type="function">
    <text evidence="1">Involved in a late step of protoheme IX synthesis.</text>
</comment>
<evidence type="ECO:0000256" key="3">
    <source>
        <dbReference type="ARBA" id="ARBA00004744"/>
    </source>
</evidence>
<dbReference type="RefSeq" id="WP_093500371.1">
    <property type="nucleotide sequence ID" value="NZ_BSSG01000001.1"/>
</dbReference>
<evidence type="ECO:0000256" key="7">
    <source>
        <dbReference type="ARBA" id="ARBA00022989"/>
    </source>
</evidence>
<evidence type="ECO:0000256" key="10">
    <source>
        <dbReference type="SAM" id="Phobius"/>
    </source>
</evidence>
<dbReference type="AlphaFoldDB" id="A0A1I1RND3"/>
<keyword evidence="4" id="KW-1003">Cell membrane</keyword>
<evidence type="ECO:0000256" key="5">
    <source>
        <dbReference type="ARBA" id="ARBA00022519"/>
    </source>
</evidence>
<dbReference type="Proteomes" id="UP000243950">
    <property type="component" value="Unassembled WGS sequence"/>
</dbReference>
<dbReference type="EMBL" id="FOMO01000001">
    <property type="protein sequence ID" value="SFD35856.1"/>
    <property type="molecule type" value="Genomic_DNA"/>
</dbReference>
<dbReference type="InterPro" id="IPR010817">
    <property type="entry name" value="HemY_N"/>
</dbReference>
<evidence type="ECO:0000256" key="2">
    <source>
        <dbReference type="ARBA" id="ARBA00004429"/>
    </source>
</evidence>
<name>A0A1I1RND3_PSEOC</name>
<dbReference type="GO" id="GO:0005886">
    <property type="term" value="C:plasma membrane"/>
    <property type="evidence" value="ECO:0007669"/>
    <property type="project" value="UniProtKB-SubCell"/>
</dbReference>
<feature type="domain" description="HemY N-terminal" evidence="11">
    <location>
        <begin position="29"/>
        <end position="133"/>
    </location>
</feature>
<keyword evidence="9" id="KW-0627">Porphyrin biosynthesis</keyword>
<sequence length="425" mass="47933">MKRVYLLLLTVLVIGALALLGLAISEHQGYVLFAYKGFRYESTLWAFVLLLAAVVLALWLLRVLIRALLVSVGLINPWSRLHRERRVRSASEHGFQELIEGRWSKAQTHLSRIARNEPRPLIHYLGAARAAHNLEHYQESDALLEEALQRQPNAELAIALTHAELQLARGEIDDAQQTLQVMHERHPHNPQVLRQLQQLYATRGDWQAVLKLLPVLRKEKALAPAELMALERRAWREYLLALEFDDAGDGALPSLAQAWERLSPNLRGEPELLAVYADRLRALGAEPGAEELLHKALNREYDGRLARLYGLLRGRDSARQLQAAEGWLKHHPDDAGLLLTLGRLSLHNQLWGKARDYFETSLRLERHPETCAELARLLAQLGEVERSNRLFQEGLGLLDRRLSGQAVSVAPVTTAVEPQPTAGRG</sequence>
<keyword evidence="6 10" id="KW-0812">Transmembrane</keyword>
<dbReference type="UniPathway" id="UPA00252"/>
<dbReference type="Gene3D" id="1.25.40.10">
    <property type="entry name" value="Tetratricopeptide repeat domain"/>
    <property type="match status" value="2"/>
</dbReference>
<evidence type="ECO:0000256" key="1">
    <source>
        <dbReference type="ARBA" id="ARBA00002962"/>
    </source>
</evidence>
<keyword evidence="5" id="KW-0997">Cell inner membrane</keyword>
<gene>
    <name evidence="12" type="ORF">SAMN05216372_101347</name>
</gene>
<evidence type="ECO:0000259" key="11">
    <source>
        <dbReference type="Pfam" id="PF07219"/>
    </source>
</evidence>
<protein>
    <submittedName>
        <fullName evidence="12">HemY protein</fullName>
    </submittedName>
</protein>
<dbReference type="GO" id="GO:0006779">
    <property type="term" value="P:porphyrin-containing compound biosynthetic process"/>
    <property type="evidence" value="ECO:0007669"/>
    <property type="project" value="UniProtKB-KW"/>
</dbReference>
<keyword evidence="13" id="KW-1185">Reference proteome</keyword>
<keyword evidence="7 10" id="KW-1133">Transmembrane helix</keyword>
<dbReference type="Pfam" id="PF07219">
    <property type="entry name" value="HemY_N"/>
    <property type="match status" value="1"/>
</dbReference>
<reference evidence="13" key="1">
    <citation type="submission" date="2016-10" db="EMBL/GenBank/DDBJ databases">
        <authorList>
            <person name="Varghese N."/>
            <person name="Submissions S."/>
        </authorList>
    </citation>
    <scope>NUCLEOTIDE SEQUENCE [LARGE SCALE GENOMIC DNA]</scope>
    <source>
        <strain evidence="13">JCM 2783</strain>
    </source>
</reference>
<comment type="pathway">
    <text evidence="3">Porphyrin-containing compound metabolism; protoheme biosynthesis.</text>
</comment>
<dbReference type="InterPro" id="IPR005254">
    <property type="entry name" value="Heme_biosyn_assoc_TPR_pro"/>
</dbReference>
<comment type="subcellular location">
    <subcellularLocation>
        <location evidence="2">Cell inner membrane</location>
        <topology evidence="2">Multi-pass membrane protein</topology>
    </subcellularLocation>
</comment>
<keyword evidence="8 10" id="KW-0472">Membrane</keyword>
<dbReference type="NCBIfam" id="TIGR00540">
    <property type="entry name" value="TPR_hemY_coli"/>
    <property type="match status" value="1"/>
</dbReference>
<accession>A0A1I1RND3</accession>
<dbReference type="SUPFAM" id="SSF48452">
    <property type="entry name" value="TPR-like"/>
    <property type="match status" value="2"/>
</dbReference>
<evidence type="ECO:0000256" key="9">
    <source>
        <dbReference type="ARBA" id="ARBA00023244"/>
    </source>
</evidence>
<evidence type="ECO:0000256" key="4">
    <source>
        <dbReference type="ARBA" id="ARBA00022475"/>
    </source>
</evidence>
<organism evidence="12 13">
    <name type="scientific">Pseudomonas straminea</name>
    <dbReference type="NCBI Taxonomy" id="47882"/>
    <lineage>
        <taxon>Bacteria</taxon>
        <taxon>Pseudomonadati</taxon>
        <taxon>Pseudomonadota</taxon>
        <taxon>Gammaproteobacteria</taxon>
        <taxon>Pseudomonadales</taxon>
        <taxon>Pseudomonadaceae</taxon>
        <taxon>Phytopseudomonas</taxon>
    </lineage>
</organism>
<dbReference type="InterPro" id="IPR011990">
    <property type="entry name" value="TPR-like_helical_dom_sf"/>
</dbReference>
<evidence type="ECO:0000256" key="8">
    <source>
        <dbReference type="ARBA" id="ARBA00023136"/>
    </source>
</evidence>
<feature type="transmembrane region" description="Helical" evidence="10">
    <location>
        <begin position="44"/>
        <end position="75"/>
    </location>
</feature>
<evidence type="ECO:0000313" key="12">
    <source>
        <dbReference type="EMBL" id="SFD35856.1"/>
    </source>
</evidence>
<dbReference type="GO" id="GO:0042168">
    <property type="term" value="P:heme metabolic process"/>
    <property type="evidence" value="ECO:0007669"/>
    <property type="project" value="InterPro"/>
</dbReference>
<proteinExistence type="predicted"/>
<evidence type="ECO:0000313" key="13">
    <source>
        <dbReference type="Proteomes" id="UP000243950"/>
    </source>
</evidence>
<evidence type="ECO:0000256" key="6">
    <source>
        <dbReference type="ARBA" id="ARBA00022692"/>
    </source>
</evidence>